<comment type="caution">
    <text evidence="1">The sequence shown here is derived from an EMBL/GenBank/DDBJ whole genome shotgun (WGS) entry which is preliminary data.</text>
</comment>
<accession>A0ABR7MBM1</accession>
<evidence type="ECO:0008006" key="3">
    <source>
        <dbReference type="Google" id="ProtNLM"/>
    </source>
</evidence>
<dbReference type="Proteomes" id="UP000765802">
    <property type="component" value="Unassembled WGS sequence"/>
</dbReference>
<proteinExistence type="predicted"/>
<dbReference type="Pfam" id="PF20420">
    <property type="entry name" value="DUF6702"/>
    <property type="match status" value="1"/>
</dbReference>
<dbReference type="InterPro" id="IPR046525">
    <property type="entry name" value="DUF6702"/>
</dbReference>
<protein>
    <recommendedName>
        <fullName evidence="3">Peptidase E</fullName>
    </recommendedName>
</protein>
<sequence length="163" mass="18919">MAVVLFKWLMTSLVAIFHPFYVGVTEVQHNEKEKTLEISVKLFIDDFESALNKQYKTTVDLANPKDSDKINEQVAAYLQHHLQLKVNGQMVKAEFLGYEKEREAAWCYIQVNNISTVKHLEVNNDLLYDVFDKQIHLIHVTVKGQRKSNKVSFPDTKAVFEFD</sequence>
<dbReference type="EMBL" id="MBUA01000027">
    <property type="protein sequence ID" value="MBC6492367.1"/>
    <property type="molecule type" value="Genomic_DNA"/>
</dbReference>
<dbReference type="RefSeq" id="WP_187257668.1">
    <property type="nucleotide sequence ID" value="NZ_JBHULF010000006.1"/>
</dbReference>
<evidence type="ECO:0000313" key="1">
    <source>
        <dbReference type="EMBL" id="MBC6492367.1"/>
    </source>
</evidence>
<evidence type="ECO:0000313" key="2">
    <source>
        <dbReference type="Proteomes" id="UP000765802"/>
    </source>
</evidence>
<keyword evidence="2" id="KW-1185">Reference proteome</keyword>
<gene>
    <name evidence="1" type="ORF">BC349_15000</name>
</gene>
<name>A0ABR7MBM1_9BACT</name>
<organism evidence="1 2">
    <name type="scientific">Flavihumibacter stibioxidans</name>
    <dbReference type="NCBI Taxonomy" id="1834163"/>
    <lineage>
        <taxon>Bacteria</taxon>
        <taxon>Pseudomonadati</taxon>
        <taxon>Bacteroidota</taxon>
        <taxon>Chitinophagia</taxon>
        <taxon>Chitinophagales</taxon>
        <taxon>Chitinophagaceae</taxon>
        <taxon>Flavihumibacter</taxon>
    </lineage>
</organism>
<reference evidence="1 2" key="1">
    <citation type="submission" date="2016-07" db="EMBL/GenBank/DDBJ databases">
        <title>Genome analysis of Flavihumibacter stibioxidans YS-17.</title>
        <authorList>
            <person name="Shi K."/>
            <person name="Han Y."/>
            <person name="Wang G."/>
        </authorList>
    </citation>
    <scope>NUCLEOTIDE SEQUENCE [LARGE SCALE GENOMIC DNA]</scope>
    <source>
        <strain evidence="1 2">YS-17</strain>
    </source>
</reference>